<accession>A0A2J8PVY1</accession>
<reference evidence="5 6" key="1">
    <citation type="submission" date="2017-12" db="EMBL/GenBank/DDBJ databases">
        <title>High-resolution comparative analysis of great ape genomes.</title>
        <authorList>
            <person name="Pollen A."/>
            <person name="Hastie A."/>
            <person name="Hormozdiari F."/>
            <person name="Dougherty M."/>
            <person name="Liu R."/>
            <person name="Chaisson M."/>
            <person name="Hoppe E."/>
            <person name="Hill C."/>
            <person name="Pang A."/>
            <person name="Hillier L."/>
            <person name="Baker C."/>
            <person name="Armstrong J."/>
            <person name="Shendure J."/>
            <person name="Paten B."/>
            <person name="Wilson R."/>
            <person name="Chao H."/>
            <person name="Schneider V."/>
            <person name="Ventura M."/>
            <person name="Kronenberg Z."/>
            <person name="Murali S."/>
            <person name="Gordon D."/>
            <person name="Cantsilieris S."/>
            <person name="Munson K."/>
            <person name="Nelson B."/>
            <person name="Raja A."/>
            <person name="Underwood J."/>
            <person name="Diekhans M."/>
            <person name="Fiddes I."/>
            <person name="Haussler D."/>
            <person name="Eichler E."/>
        </authorList>
    </citation>
    <scope>NUCLEOTIDE SEQUENCE [LARGE SCALE GENOMIC DNA]</scope>
    <source>
        <strain evidence="5">Yerkes chimp pedigree #C0471</strain>
    </source>
</reference>
<dbReference type="AlphaFoldDB" id="A0A2J8PVY1"/>
<evidence type="ECO:0000313" key="5">
    <source>
        <dbReference type="EMBL" id="PNI88177.1"/>
    </source>
</evidence>
<proteinExistence type="predicted"/>
<organism evidence="5 6">
    <name type="scientific">Pan troglodytes</name>
    <name type="common">Chimpanzee</name>
    <dbReference type="NCBI Taxonomy" id="9598"/>
    <lineage>
        <taxon>Eukaryota</taxon>
        <taxon>Metazoa</taxon>
        <taxon>Chordata</taxon>
        <taxon>Craniata</taxon>
        <taxon>Vertebrata</taxon>
        <taxon>Euteleostomi</taxon>
        <taxon>Mammalia</taxon>
        <taxon>Eutheria</taxon>
        <taxon>Euarchontoglires</taxon>
        <taxon>Primates</taxon>
        <taxon>Haplorrhini</taxon>
        <taxon>Catarrhini</taxon>
        <taxon>Hominidae</taxon>
        <taxon>Pan</taxon>
    </lineage>
</organism>
<evidence type="ECO:0000256" key="3">
    <source>
        <dbReference type="ARBA" id="ARBA00022827"/>
    </source>
</evidence>
<dbReference type="GO" id="GO:0008033">
    <property type="term" value="P:tRNA processing"/>
    <property type="evidence" value="ECO:0007669"/>
    <property type="project" value="InterPro"/>
</dbReference>
<dbReference type="EMBL" id="NBAG03000210">
    <property type="protein sequence ID" value="PNI88177.1"/>
    <property type="molecule type" value="Genomic_DNA"/>
</dbReference>
<dbReference type="GO" id="GO:0050660">
    <property type="term" value="F:flavin adenine dinucleotide binding"/>
    <property type="evidence" value="ECO:0007669"/>
    <property type="project" value="InterPro"/>
</dbReference>
<evidence type="ECO:0000259" key="4">
    <source>
        <dbReference type="Pfam" id="PF01134"/>
    </source>
</evidence>
<sequence>VLLLLPRMECNGAISAHHNLPLPGYGVQYDYLDPRQITPSLETHLVQRLFFAGQINGTTGYEEAAAQGIKTLAVCPNNDMKELVG</sequence>
<evidence type="ECO:0000313" key="6">
    <source>
        <dbReference type="Proteomes" id="UP000236370"/>
    </source>
</evidence>
<comment type="cofactor">
    <cofactor evidence="1">
        <name>FAD</name>
        <dbReference type="ChEBI" id="CHEBI:57692"/>
    </cofactor>
</comment>
<protein>
    <submittedName>
        <fullName evidence="5">MTO1 isoform 10</fullName>
    </submittedName>
</protein>
<name>A0A2J8PVY1_PANTR</name>
<dbReference type="Gene3D" id="3.50.50.60">
    <property type="entry name" value="FAD/NAD(P)-binding domain"/>
    <property type="match status" value="1"/>
</dbReference>
<dbReference type="InterPro" id="IPR002218">
    <property type="entry name" value="MnmG-rel"/>
</dbReference>
<evidence type="ECO:0000256" key="1">
    <source>
        <dbReference type="ARBA" id="ARBA00001974"/>
    </source>
</evidence>
<dbReference type="PANTHER" id="PTHR11806">
    <property type="entry name" value="GLUCOSE INHIBITED DIVISION PROTEIN A"/>
    <property type="match status" value="1"/>
</dbReference>
<keyword evidence="2" id="KW-0285">Flavoprotein</keyword>
<comment type="caution">
    <text evidence="5">The sequence shown here is derived from an EMBL/GenBank/DDBJ whole genome shotgun (WGS) entry which is preliminary data.</text>
</comment>
<evidence type="ECO:0000256" key="2">
    <source>
        <dbReference type="ARBA" id="ARBA00022630"/>
    </source>
</evidence>
<feature type="domain" description="MnmG N-terminal" evidence="4">
    <location>
        <begin position="23"/>
        <end position="69"/>
    </location>
</feature>
<dbReference type="Proteomes" id="UP000236370">
    <property type="component" value="Unassembled WGS sequence"/>
</dbReference>
<dbReference type="InterPro" id="IPR036188">
    <property type="entry name" value="FAD/NAD-bd_sf"/>
</dbReference>
<gene>
    <name evidence="5" type="ORF">CK820_G0000970</name>
</gene>
<dbReference type="InterPro" id="IPR040131">
    <property type="entry name" value="MnmG_N"/>
</dbReference>
<dbReference type="Pfam" id="PF01134">
    <property type="entry name" value="GIDA"/>
    <property type="match status" value="1"/>
</dbReference>
<dbReference type="PANTHER" id="PTHR11806:SF0">
    <property type="entry name" value="PROTEIN MTO1 HOMOLOG, MITOCHONDRIAL"/>
    <property type="match status" value="1"/>
</dbReference>
<keyword evidence="3" id="KW-0274">FAD</keyword>
<feature type="non-terminal residue" evidence="5">
    <location>
        <position position="1"/>
    </location>
</feature>